<dbReference type="InterPro" id="IPR006905">
    <property type="entry name" value="Flavin_halogenase"/>
</dbReference>
<dbReference type="InterPro" id="IPR033856">
    <property type="entry name" value="Trp_halogen"/>
</dbReference>
<proteinExistence type="predicted"/>
<dbReference type="PANTHER" id="PTHR43747">
    <property type="entry name" value="FAD-BINDING PROTEIN"/>
    <property type="match status" value="1"/>
</dbReference>
<dbReference type="GO" id="GO:0004497">
    <property type="term" value="F:monooxygenase activity"/>
    <property type="evidence" value="ECO:0007669"/>
    <property type="project" value="InterPro"/>
</dbReference>
<dbReference type="PANTHER" id="PTHR43747:SF4">
    <property type="entry name" value="FLAVIN-DEPENDENT TRYPTOPHAN HALOGENASE"/>
    <property type="match status" value="1"/>
</dbReference>
<evidence type="ECO:0000256" key="1">
    <source>
        <dbReference type="PIRSR" id="PIRSR011396-1"/>
    </source>
</evidence>
<sequence length="525" mass="57613">MTASTPTDHGQAQAIGSICIVGGGTAGWSAAALLSQVLRGSGCRITLVESSAIPTVGVGEATIPPIFDFLRNIGADEIEFIRRCQATFKLGIQFRDWLHHGHAYWHPFGNLGLTINQRPFHHYYCMNRAAGHGETLADLCPSVALAEDGKFAFPSPDGQWPGGAVAYALHFDAGLVAAFLRDHAVAAGVERLDRRIVGATRGEGERIAAVQFDDGESLEADFYIDCSGFRGLLIEETLGAGFEDWKHWLPCDSAVAAPTAAQEQRAPYTVATARSAGWQWRIPLQHRTGNGLVYASDFISDADAQAQLLAGLDGEAQADPRVLRFTAGLRKRAWVGNCLAIGLSAGFLEPLESTSIHLIHTGLNRLLDLFPDRRFDPALIAAYNRDVHREYAHIRDFLLLHYVPNRREGEPFWDHIRGLDLPDTLAEKIELFTRTGRIMSRQRELFSDISWFYVMHGMGLTPAALDPLAEAAPFGEVRKVIDQLRGAMQAFRSAAPTHDAILDRLLDPAETRRPQFGTGGGWTTR</sequence>
<evidence type="ECO:0000256" key="2">
    <source>
        <dbReference type="PIRSR" id="PIRSR011396-2"/>
    </source>
</evidence>
<keyword evidence="2" id="KW-0285">Flavoprotein</keyword>
<dbReference type="Proteomes" id="UP000037446">
    <property type="component" value="Unassembled WGS sequence"/>
</dbReference>
<reference evidence="3" key="1">
    <citation type="submission" date="2015-02" db="EMBL/GenBank/DDBJ databases">
        <authorList>
            <person name="Chooi Y.-H."/>
        </authorList>
    </citation>
    <scope>NUCLEOTIDE SEQUENCE [LARGE SCALE GENOMIC DNA]</scope>
    <source>
        <strain evidence="3">LAMA 915</strain>
    </source>
</reference>
<organism evidence="3 4">
    <name type="scientific">Qipengyuania citrea LAMA 915</name>
    <dbReference type="NCBI Taxonomy" id="1306953"/>
    <lineage>
        <taxon>Bacteria</taxon>
        <taxon>Pseudomonadati</taxon>
        <taxon>Pseudomonadota</taxon>
        <taxon>Alphaproteobacteria</taxon>
        <taxon>Sphingomonadales</taxon>
        <taxon>Erythrobacteraceae</taxon>
        <taxon>Qipengyuania</taxon>
    </lineage>
</organism>
<feature type="active site" evidence="1">
    <location>
        <position position="89"/>
    </location>
</feature>
<dbReference type="PIRSF" id="PIRSF011396">
    <property type="entry name" value="Trp_halogenase"/>
    <property type="match status" value="1"/>
</dbReference>
<comment type="caution">
    <text evidence="3">The sequence shown here is derived from an EMBL/GenBank/DDBJ whole genome shotgun (WGS) entry which is preliminary data.</text>
</comment>
<feature type="binding site" evidence="2">
    <location>
        <position position="356"/>
    </location>
    <ligand>
        <name>FAD</name>
        <dbReference type="ChEBI" id="CHEBI:57692"/>
    </ligand>
</feature>
<dbReference type="STRING" id="1306953.J121_968"/>
<dbReference type="AlphaFoldDB" id="A0A0L1KGA1"/>
<dbReference type="EMBL" id="JYNE01000018">
    <property type="protein sequence ID" value="KNH03003.1"/>
    <property type="molecule type" value="Genomic_DNA"/>
</dbReference>
<gene>
    <name evidence="3" type="ORF">J121_968</name>
</gene>
<dbReference type="SUPFAM" id="SSF51905">
    <property type="entry name" value="FAD/NAD(P)-binding domain"/>
    <property type="match status" value="1"/>
</dbReference>
<evidence type="ECO:0000313" key="3">
    <source>
        <dbReference type="EMBL" id="KNH03003.1"/>
    </source>
</evidence>
<protein>
    <submittedName>
        <fullName evidence="3">Tryptophan halogenase</fullName>
    </submittedName>
</protein>
<dbReference type="Pfam" id="PF04820">
    <property type="entry name" value="Trp_halogenase"/>
    <property type="match status" value="1"/>
</dbReference>
<dbReference type="RefSeq" id="WP_050599596.1">
    <property type="nucleotide sequence ID" value="NZ_JYNE01000018.1"/>
</dbReference>
<dbReference type="Gene3D" id="3.50.50.60">
    <property type="entry name" value="FAD/NAD(P)-binding domain"/>
    <property type="match status" value="1"/>
</dbReference>
<keyword evidence="2" id="KW-0274">FAD</keyword>
<feature type="binding site" evidence="2">
    <location>
        <position position="352"/>
    </location>
    <ligand>
        <name>L-tryptophan</name>
        <dbReference type="ChEBI" id="CHEBI:57912"/>
    </ligand>
</feature>
<feature type="binding site" evidence="2">
    <location>
        <begin position="23"/>
        <end position="26"/>
    </location>
    <ligand>
        <name>FAD</name>
        <dbReference type="ChEBI" id="CHEBI:57692"/>
    </ligand>
</feature>
<dbReference type="InterPro" id="IPR036188">
    <property type="entry name" value="FAD/NAD-bd_sf"/>
</dbReference>
<keyword evidence="2" id="KW-0547">Nucleotide-binding</keyword>
<feature type="binding site" evidence="2">
    <location>
        <position position="89"/>
    </location>
    <ligand>
        <name>7-chloro-L-tryptophan</name>
        <dbReference type="ChEBI" id="CHEBI:58713"/>
    </ligand>
</feature>
<name>A0A0L1KGA1_9SPHN</name>
<accession>A0A0L1KGA1</accession>
<feature type="binding site" evidence="2">
    <location>
        <position position="343"/>
    </location>
    <ligand>
        <name>FAD</name>
        <dbReference type="ChEBI" id="CHEBI:57692"/>
    </ligand>
</feature>
<dbReference type="PATRIC" id="fig|1306953.7.peg.993"/>
<evidence type="ECO:0000313" key="4">
    <source>
        <dbReference type="Proteomes" id="UP000037446"/>
    </source>
</evidence>
<dbReference type="InterPro" id="IPR050816">
    <property type="entry name" value="Flavin-dep_Halogenase_NPB"/>
</dbReference>
<dbReference type="GO" id="GO:0000166">
    <property type="term" value="F:nucleotide binding"/>
    <property type="evidence" value="ECO:0007669"/>
    <property type="project" value="UniProtKB-KW"/>
</dbReference>